<dbReference type="HAMAP" id="MF_00480_B">
    <property type="entry name" value="Ribosomal_uS7_B"/>
    <property type="match status" value="1"/>
</dbReference>
<keyword evidence="6" id="KW-0820">tRNA-binding</keyword>
<protein>
    <recommendedName>
        <fullName evidence="6">Small ribosomal subunit protein uS7</fullName>
    </recommendedName>
</protein>
<dbReference type="AlphaFoldDB" id="A0A2M8KRS6"/>
<keyword evidence="5 6" id="KW-0687">Ribonucleoprotein</keyword>
<dbReference type="GO" id="GO:0006412">
    <property type="term" value="P:translation"/>
    <property type="evidence" value="ECO:0007669"/>
    <property type="project" value="UniProtKB-UniRule"/>
</dbReference>
<dbReference type="InterPro" id="IPR005717">
    <property type="entry name" value="Ribosomal_uS7_bac/org-type"/>
</dbReference>
<dbReference type="NCBIfam" id="TIGR01029">
    <property type="entry name" value="rpsG_bact"/>
    <property type="match status" value="1"/>
</dbReference>
<proteinExistence type="inferred from homology"/>
<accession>A0A2M8KRS6</accession>
<evidence type="ECO:0000256" key="2">
    <source>
        <dbReference type="ARBA" id="ARBA00022730"/>
    </source>
</evidence>
<name>A0A2M8KRS6_9BACT</name>
<dbReference type="Proteomes" id="UP000229554">
    <property type="component" value="Unassembled WGS sequence"/>
</dbReference>
<dbReference type="GO" id="GO:0000049">
    <property type="term" value="F:tRNA binding"/>
    <property type="evidence" value="ECO:0007669"/>
    <property type="project" value="UniProtKB-UniRule"/>
</dbReference>
<comment type="similarity">
    <text evidence="1 6">Belongs to the universal ribosomal protein uS7 family.</text>
</comment>
<dbReference type="EMBL" id="PFED01000164">
    <property type="protein sequence ID" value="PJE62603.1"/>
    <property type="molecule type" value="Genomic_DNA"/>
</dbReference>
<feature type="domain" description="Small ribosomal subunit protein uS7" evidence="7">
    <location>
        <begin position="3"/>
        <end position="151"/>
    </location>
</feature>
<evidence type="ECO:0000256" key="4">
    <source>
        <dbReference type="ARBA" id="ARBA00022980"/>
    </source>
</evidence>
<dbReference type="PIRSF" id="PIRSF002122">
    <property type="entry name" value="RPS7p_RPS7a_RPS5e_RPS7o"/>
    <property type="match status" value="1"/>
</dbReference>
<evidence type="ECO:0000313" key="8">
    <source>
        <dbReference type="EMBL" id="PJE62603.1"/>
    </source>
</evidence>
<evidence type="ECO:0000256" key="5">
    <source>
        <dbReference type="ARBA" id="ARBA00023274"/>
    </source>
</evidence>
<organism evidence="8 9">
    <name type="scientific">Candidatus Roizmanbacteria bacterium CG10_big_fil_rev_8_21_14_0_10_39_6</name>
    <dbReference type="NCBI Taxonomy" id="1974853"/>
    <lineage>
        <taxon>Bacteria</taxon>
        <taxon>Candidatus Roizmaniibacteriota</taxon>
    </lineage>
</organism>
<dbReference type="Pfam" id="PF00177">
    <property type="entry name" value="Ribosomal_S7"/>
    <property type="match status" value="1"/>
</dbReference>
<keyword evidence="2 6" id="KW-0699">rRNA-binding</keyword>
<comment type="subunit">
    <text evidence="6">Part of the 30S ribosomal subunit. Contacts proteins S9 and S11.</text>
</comment>
<keyword evidence="3 6" id="KW-0694">RNA-binding</keyword>
<evidence type="ECO:0000313" key="9">
    <source>
        <dbReference type="Proteomes" id="UP000229554"/>
    </source>
</evidence>
<dbReference type="Gene3D" id="1.10.455.10">
    <property type="entry name" value="Ribosomal protein S7 domain"/>
    <property type="match status" value="1"/>
</dbReference>
<dbReference type="GO" id="GO:0019843">
    <property type="term" value="F:rRNA binding"/>
    <property type="evidence" value="ECO:0007669"/>
    <property type="project" value="UniProtKB-UniRule"/>
</dbReference>
<evidence type="ECO:0000256" key="1">
    <source>
        <dbReference type="ARBA" id="ARBA00007151"/>
    </source>
</evidence>
<evidence type="ECO:0000256" key="6">
    <source>
        <dbReference type="HAMAP-Rule" id="MF_00480"/>
    </source>
</evidence>
<reference evidence="9" key="1">
    <citation type="submission" date="2017-09" db="EMBL/GenBank/DDBJ databases">
        <title>Depth-based differentiation of microbial function through sediment-hosted aquifers and enrichment of novel symbionts in the deep terrestrial subsurface.</title>
        <authorList>
            <person name="Probst A.J."/>
            <person name="Ladd B."/>
            <person name="Jarett J.K."/>
            <person name="Geller-Mcgrath D.E."/>
            <person name="Sieber C.M.K."/>
            <person name="Emerson J.B."/>
            <person name="Anantharaman K."/>
            <person name="Thomas B.C."/>
            <person name="Malmstrom R."/>
            <person name="Stieglmeier M."/>
            <person name="Klingl A."/>
            <person name="Woyke T."/>
            <person name="Ryan C.M."/>
            <person name="Banfield J.F."/>
        </authorList>
    </citation>
    <scope>NUCLEOTIDE SEQUENCE [LARGE SCALE GENOMIC DNA]</scope>
</reference>
<dbReference type="GO" id="GO:0015935">
    <property type="term" value="C:small ribosomal subunit"/>
    <property type="evidence" value="ECO:0007669"/>
    <property type="project" value="InterPro"/>
</dbReference>
<comment type="caution">
    <text evidence="8">The sequence shown here is derived from an EMBL/GenBank/DDBJ whole genome shotgun (WGS) entry which is preliminary data.</text>
</comment>
<gene>
    <name evidence="6" type="primary">rpsG</name>
    <name evidence="8" type="ORF">COU88_04105</name>
</gene>
<comment type="function">
    <text evidence="6">One of the primary rRNA binding proteins, it binds directly to 16S rRNA where it nucleates assembly of the head domain of the 30S subunit. Is located at the subunit interface close to the decoding center, probably blocks exit of the E-site tRNA.</text>
</comment>
<dbReference type="InterPro" id="IPR000235">
    <property type="entry name" value="Ribosomal_uS7"/>
</dbReference>
<evidence type="ECO:0000259" key="7">
    <source>
        <dbReference type="Pfam" id="PF00177"/>
    </source>
</evidence>
<dbReference type="InterPro" id="IPR023798">
    <property type="entry name" value="Ribosomal_uS7_dom"/>
</dbReference>
<evidence type="ECO:0000256" key="3">
    <source>
        <dbReference type="ARBA" id="ARBA00022884"/>
    </source>
</evidence>
<sequence>MPRRSYKKRTIAKDPIYDNFIIAKLINLIMEGGKKTVASAIVYGVLEEIKKEKKVEPIILIDTAVENVAPQHIVRPRRVGGASYMVPREVTPHHRVFLALRWLVDAARARNNKEYSTFHKKLKAELLDAYEKKGNAFDKKTQSEKLAEANKVFAHFNW</sequence>
<keyword evidence="4 6" id="KW-0689">Ribosomal protein</keyword>
<dbReference type="PANTHER" id="PTHR11205">
    <property type="entry name" value="RIBOSOMAL PROTEIN S7"/>
    <property type="match status" value="1"/>
</dbReference>
<dbReference type="GO" id="GO:0003735">
    <property type="term" value="F:structural constituent of ribosome"/>
    <property type="evidence" value="ECO:0007669"/>
    <property type="project" value="InterPro"/>
</dbReference>
<dbReference type="SUPFAM" id="SSF47973">
    <property type="entry name" value="Ribosomal protein S7"/>
    <property type="match status" value="1"/>
</dbReference>
<dbReference type="InterPro" id="IPR036823">
    <property type="entry name" value="Ribosomal_uS7_dom_sf"/>
</dbReference>